<organism evidence="1 2">
    <name type="scientific">Linum tenue</name>
    <dbReference type="NCBI Taxonomy" id="586396"/>
    <lineage>
        <taxon>Eukaryota</taxon>
        <taxon>Viridiplantae</taxon>
        <taxon>Streptophyta</taxon>
        <taxon>Embryophyta</taxon>
        <taxon>Tracheophyta</taxon>
        <taxon>Spermatophyta</taxon>
        <taxon>Magnoliopsida</taxon>
        <taxon>eudicotyledons</taxon>
        <taxon>Gunneridae</taxon>
        <taxon>Pentapetalae</taxon>
        <taxon>rosids</taxon>
        <taxon>fabids</taxon>
        <taxon>Malpighiales</taxon>
        <taxon>Linaceae</taxon>
        <taxon>Linum</taxon>
    </lineage>
</organism>
<proteinExistence type="predicted"/>
<sequence>MTCSLRVSSQKVSSSNRYASSSGFGFISVLSSLRQVSQYLSG</sequence>
<comment type="caution">
    <text evidence="1">The sequence shown here is derived from an EMBL/GenBank/DDBJ whole genome shotgun (WGS) entry which is preliminary data.</text>
</comment>
<reference evidence="1" key="1">
    <citation type="submission" date="2022-08" db="EMBL/GenBank/DDBJ databases">
        <authorList>
            <person name="Gutierrez-Valencia J."/>
        </authorList>
    </citation>
    <scope>NUCLEOTIDE SEQUENCE</scope>
</reference>
<dbReference type="EMBL" id="CAMGYJ010000004">
    <property type="protein sequence ID" value="CAI0407844.1"/>
    <property type="molecule type" value="Genomic_DNA"/>
</dbReference>
<name>A0AAV0JD81_9ROSI</name>
<evidence type="ECO:0000313" key="1">
    <source>
        <dbReference type="EMBL" id="CAI0407844.1"/>
    </source>
</evidence>
<evidence type="ECO:0000313" key="2">
    <source>
        <dbReference type="Proteomes" id="UP001154282"/>
    </source>
</evidence>
<dbReference type="Proteomes" id="UP001154282">
    <property type="component" value="Unassembled WGS sequence"/>
</dbReference>
<accession>A0AAV0JD81</accession>
<keyword evidence="2" id="KW-1185">Reference proteome</keyword>
<gene>
    <name evidence="1" type="ORF">LITE_LOCUS13717</name>
</gene>
<protein>
    <submittedName>
        <fullName evidence="1">Uncharacterized protein</fullName>
    </submittedName>
</protein>
<dbReference type="AlphaFoldDB" id="A0AAV0JD81"/>